<name>A0A8B6M2C9_METTU</name>
<organism evidence="1 2">
    <name type="scientific">Methylocella tundrae</name>
    <dbReference type="NCBI Taxonomy" id="227605"/>
    <lineage>
        <taxon>Bacteria</taxon>
        <taxon>Pseudomonadati</taxon>
        <taxon>Pseudomonadota</taxon>
        <taxon>Alphaproteobacteria</taxon>
        <taxon>Hyphomicrobiales</taxon>
        <taxon>Beijerinckiaceae</taxon>
        <taxon>Methylocella</taxon>
    </lineage>
</organism>
<sequence>MASAASFFFPVAMISEVARLRMEQDVGAAQPTADATKRRRWADFSAIPRENTGSFIISACMKRFDEPWRATAR</sequence>
<dbReference type="EMBL" id="CABFMQ020000046">
    <property type="protein sequence ID" value="VTZ49181.1"/>
    <property type="molecule type" value="Genomic_DNA"/>
</dbReference>
<dbReference type="Proteomes" id="UP000485880">
    <property type="component" value="Unassembled WGS sequence"/>
</dbReference>
<gene>
    <name evidence="1" type="ORF">MPC4_140080</name>
</gene>
<reference evidence="1 2" key="1">
    <citation type="submission" date="2019-05" db="EMBL/GenBank/DDBJ databases">
        <authorList>
            <person name="Farhan Ul Haque M."/>
        </authorList>
    </citation>
    <scope>NUCLEOTIDE SEQUENCE [LARGE SCALE GENOMIC DNA]</scope>
    <source>
        <strain evidence="1">2</strain>
    </source>
</reference>
<dbReference type="AlphaFoldDB" id="A0A8B6M2C9"/>
<comment type="caution">
    <text evidence="1">The sequence shown here is derived from an EMBL/GenBank/DDBJ whole genome shotgun (WGS) entry which is preliminary data.</text>
</comment>
<proteinExistence type="predicted"/>
<accession>A0A8B6M2C9</accession>
<protein>
    <submittedName>
        <fullName evidence="1">Uncharacterized protein</fullName>
    </submittedName>
</protein>
<evidence type="ECO:0000313" key="1">
    <source>
        <dbReference type="EMBL" id="VTZ49181.1"/>
    </source>
</evidence>
<evidence type="ECO:0000313" key="2">
    <source>
        <dbReference type="Proteomes" id="UP000485880"/>
    </source>
</evidence>
<keyword evidence="2" id="KW-1185">Reference proteome</keyword>